<keyword evidence="2 9" id="KW-0808">Transferase</keyword>
<dbReference type="InterPro" id="IPR004536">
    <property type="entry name" value="SPS/SelD"/>
</dbReference>
<keyword evidence="7 9" id="KW-0460">Magnesium</keyword>
<dbReference type="EC" id="2.7.9.3" evidence="9"/>
<feature type="binding site" description="in other chain" evidence="9">
    <location>
        <position position="90"/>
    </location>
    <ligand>
        <name>ATP</name>
        <dbReference type="ChEBI" id="CHEBI:30616"/>
        <note>ligand shared between dimeric partners</note>
    </ligand>
</feature>
<feature type="binding site" evidence="9">
    <location>
        <begin position="137"/>
        <end position="139"/>
    </location>
    <ligand>
        <name>ATP</name>
        <dbReference type="ChEBI" id="CHEBI:30616"/>
        <note>ligand shared between dimeric partners</note>
    </ligand>
</feature>
<dbReference type="RefSeq" id="WP_125705274.1">
    <property type="nucleotide sequence ID" value="NZ_JBHTOO010000028.1"/>
</dbReference>
<feature type="binding site" evidence="9">
    <location>
        <position position="90"/>
    </location>
    <ligand>
        <name>Mg(2+)</name>
        <dbReference type="ChEBI" id="CHEBI:18420"/>
    </ligand>
</feature>
<protein>
    <recommendedName>
        <fullName evidence="9">Selenide, water dikinase</fullName>
        <ecNumber evidence="9">2.7.9.3</ecNumber>
    </recommendedName>
    <alternativeName>
        <fullName evidence="9">Selenium donor protein</fullName>
    </alternativeName>
    <alternativeName>
        <fullName evidence="9">Selenophosphate synthase</fullName>
    </alternativeName>
</protein>
<keyword evidence="3 9" id="KW-0479">Metal-binding</keyword>
<dbReference type="GO" id="GO:0016260">
    <property type="term" value="P:selenocysteine biosynthetic process"/>
    <property type="evidence" value="ECO:0007669"/>
    <property type="project" value="InterPro"/>
</dbReference>
<comment type="subunit">
    <text evidence="9">Homodimer.</text>
</comment>
<feature type="site" description="Important for catalytic activity" evidence="9">
    <location>
        <position position="20"/>
    </location>
</feature>
<comment type="catalytic activity">
    <reaction evidence="9">
        <text>hydrogenselenide + ATP + H2O = selenophosphate + AMP + phosphate + 2 H(+)</text>
        <dbReference type="Rhea" id="RHEA:18737"/>
        <dbReference type="ChEBI" id="CHEBI:15377"/>
        <dbReference type="ChEBI" id="CHEBI:15378"/>
        <dbReference type="ChEBI" id="CHEBI:16144"/>
        <dbReference type="ChEBI" id="CHEBI:29317"/>
        <dbReference type="ChEBI" id="CHEBI:30616"/>
        <dbReference type="ChEBI" id="CHEBI:43474"/>
        <dbReference type="ChEBI" id="CHEBI:456215"/>
        <dbReference type="EC" id="2.7.9.3"/>
    </reaction>
</comment>
<proteinExistence type="inferred from homology"/>
<evidence type="ECO:0000256" key="7">
    <source>
        <dbReference type="ARBA" id="ARBA00022842"/>
    </source>
</evidence>
<feature type="binding site" description="in other chain" evidence="9">
    <location>
        <position position="20"/>
    </location>
    <ligand>
        <name>ATP</name>
        <dbReference type="ChEBI" id="CHEBI:30616"/>
        <note>ligand shared between dimeric partners</note>
    </ligand>
</feature>
<dbReference type="EMBL" id="VDFM01000004">
    <property type="protein sequence ID" value="MQS52376.1"/>
    <property type="molecule type" value="Genomic_DNA"/>
</dbReference>
<dbReference type="SUPFAM" id="SSF56042">
    <property type="entry name" value="PurM C-terminal domain-like"/>
    <property type="match status" value="1"/>
</dbReference>
<evidence type="ECO:0000313" key="15">
    <source>
        <dbReference type="Proteomes" id="UP000436655"/>
    </source>
</evidence>
<evidence type="ECO:0000259" key="10">
    <source>
        <dbReference type="Pfam" id="PF00586"/>
    </source>
</evidence>
<evidence type="ECO:0000313" key="14">
    <source>
        <dbReference type="Proteomes" id="UP000380386"/>
    </source>
</evidence>
<dbReference type="Proteomes" id="UP000436655">
    <property type="component" value="Unassembled WGS sequence"/>
</dbReference>
<evidence type="ECO:0000256" key="5">
    <source>
        <dbReference type="ARBA" id="ARBA00022777"/>
    </source>
</evidence>
<evidence type="ECO:0000256" key="2">
    <source>
        <dbReference type="ARBA" id="ARBA00022679"/>
    </source>
</evidence>
<sequence>MDSTVDKGETLFVCGGCNAKMGPGKLENLLKDLHQDKQPDVMVDFETTDDAAILKVNDDTAIIQTIDFFPSMVSDPYIFGKIAAANALSDVWAMGGTVVSALNIVCFPQEMNQNILKKILQGGLEKVTESGGFLAGGHSIQDQRPKYGLSVNGIVDPKKILRNNTCNSGDDLILTKPLGVGIITSAYGADAVSKEAFDGAVESMTTLNKYASEIIKEYPVSACTDVTGFGLLGHLNEFLNGKHSAVLNATDIPILPSAYEAADELLVTGGGQRNRKFLDGKINFTFDDNALEEVLYDPQTSGGLLFSIDPQYTDEVLGKLNKLSLRSARIGKVVDKEDKEITVN</sequence>
<dbReference type="PANTHER" id="PTHR10256:SF0">
    <property type="entry name" value="INACTIVE SELENIDE, WATER DIKINASE-LIKE PROTEIN-RELATED"/>
    <property type="match status" value="1"/>
</dbReference>
<feature type="active site" evidence="9">
    <location>
        <position position="17"/>
    </location>
</feature>
<dbReference type="Proteomes" id="UP000380386">
    <property type="component" value="Unassembled WGS sequence"/>
</dbReference>
<dbReference type="Pfam" id="PF00586">
    <property type="entry name" value="AIRS"/>
    <property type="match status" value="1"/>
</dbReference>
<comment type="caution">
    <text evidence="13">The sequence shown here is derived from an EMBL/GenBank/DDBJ whole genome shotgun (WGS) entry which is preliminary data.</text>
</comment>
<feature type="domain" description="PurM-like N-terminal" evidence="10">
    <location>
        <begin position="49"/>
        <end position="155"/>
    </location>
</feature>
<keyword evidence="5 9" id="KW-0418">Kinase</keyword>
<feature type="binding site" evidence="9">
    <location>
        <position position="50"/>
    </location>
    <ligand>
        <name>Mg(2+)</name>
        <dbReference type="ChEBI" id="CHEBI:18420"/>
    </ligand>
</feature>
<dbReference type="OrthoDB" id="9772934at2"/>
<comment type="function">
    <text evidence="9">Synthesizes selenophosphate from selenide and ATP.</text>
</comment>
<dbReference type="EMBL" id="VDFN01000003">
    <property type="protein sequence ID" value="MQS44945.1"/>
    <property type="molecule type" value="Genomic_DNA"/>
</dbReference>
<dbReference type="InterPro" id="IPR016188">
    <property type="entry name" value="PurM-like_N"/>
</dbReference>
<evidence type="ECO:0000256" key="9">
    <source>
        <dbReference type="HAMAP-Rule" id="MF_00625"/>
    </source>
</evidence>
<feature type="binding site" description="in other chain" evidence="9">
    <location>
        <begin position="47"/>
        <end position="49"/>
    </location>
    <ligand>
        <name>ATP</name>
        <dbReference type="ChEBI" id="CHEBI:30616"/>
        <note>ligand shared between dimeric partners</note>
    </ligand>
</feature>
<feature type="binding site" evidence="9">
    <location>
        <position position="225"/>
    </location>
    <ligand>
        <name>Mg(2+)</name>
        <dbReference type="ChEBI" id="CHEBI:18420"/>
    </ligand>
</feature>
<dbReference type="PIRSF" id="PIRSF036407">
    <property type="entry name" value="Selenphspht_syn"/>
    <property type="match status" value="1"/>
</dbReference>
<dbReference type="InterPro" id="IPR023061">
    <property type="entry name" value="SelD_I"/>
</dbReference>
<feature type="binding site" description="in other chain" evidence="9">
    <location>
        <position position="67"/>
    </location>
    <ligand>
        <name>ATP</name>
        <dbReference type="ChEBI" id="CHEBI:30616"/>
        <note>ligand shared between dimeric partners</note>
    </ligand>
</feature>
<accession>A0A5P0ZH42</accession>
<reference evidence="14 15" key="1">
    <citation type="journal article" date="2019" name="Syst. Appl. Microbiol.">
        <title>Polyphasic characterization of two novel Lactobacillus spp. isolated from blown salami packages: Description of Lactobacillus halodurans sp. nov. and Lactobacillus salsicarnum sp. nov.</title>
        <authorList>
            <person name="Schuster J.A."/>
            <person name="Klingl A."/>
            <person name="Vogel R.F."/>
            <person name="Ehrmann M.A."/>
        </authorList>
    </citation>
    <scope>NUCLEOTIDE SEQUENCE [LARGE SCALE GENOMIC DNA]</scope>
    <source>
        <strain evidence="12 15">TMW 1.2098</strain>
        <strain evidence="13 14">TMW 1.2118</strain>
    </source>
</reference>
<feature type="domain" description="PurM-like C-terminal" evidence="11">
    <location>
        <begin position="168"/>
        <end position="343"/>
    </location>
</feature>
<name>A0A5P0ZH42_9LACO</name>
<evidence type="ECO:0000259" key="11">
    <source>
        <dbReference type="Pfam" id="PF02769"/>
    </source>
</evidence>
<evidence type="ECO:0000256" key="1">
    <source>
        <dbReference type="ARBA" id="ARBA00008026"/>
    </source>
</evidence>
<gene>
    <name evidence="9 13" type="primary">selD</name>
    <name evidence="13" type="ORF">FHL02_04990</name>
    <name evidence="12" type="ORF">FHL03_05550</name>
</gene>
<comment type="similarity">
    <text evidence="1 9">Belongs to the selenophosphate synthase 1 family. Class I subfamily.</text>
</comment>
<dbReference type="InterPro" id="IPR036921">
    <property type="entry name" value="PurM-like_N_sf"/>
</dbReference>
<keyword evidence="8 9" id="KW-0711">Selenium</keyword>
<organism evidence="13 14">
    <name type="scientific">Companilactobacillus mishanensis</name>
    <dbReference type="NCBI Taxonomy" id="2486008"/>
    <lineage>
        <taxon>Bacteria</taxon>
        <taxon>Bacillati</taxon>
        <taxon>Bacillota</taxon>
        <taxon>Bacilli</taxon>
        <taxon>Lactobacillales</taxon>
        <taxon>Lactobacillaceae</taxon>
        <taxon>Companilactobacillus</taxon>
    </lineage>
</organism>
<dbReference type="InterPro" id="IPR010918">
    <property type="entry name" value="PurM-like_C_dom"/>
</dbReference>
<dbReference type="HAMAP" id="MF_00625">
    <property type="entry name" value="SelD"/>
    <property type="match status" value="1"/>
</dbReference>
<dbReference type="Gene3D" id="3.90.650.10">
    <property type="entry name" value="PurM-like C-terminal domain"/>
    <property type="match status" value="1"/>
</dbReference>
<evidence type="ECO:0000256" key="3">
    <source>
        <dbReference type="ARBA" id="ARBA00022723"/>
    </source>
</evidence>
<dbReference type="GO" id="GO:0004756">
    <property type="term" value="F:selenide, water dikinase activity"/>
    <property type="evidence" value="ECO:0007669"/>
    <property type="project" value="UniProtKB-UniRule"/>
</dbReference>
<keyword evidence="15" id="KW-1185">Reference proteome</keyword>
<reference evidence="12" key="2">
    <citation type="submission" date="2019-05" db="EMBL/GenBank/DDBJ databases">
        <authorList>
            <person name="Schuster J.A."/>
            <person name="Ehrmann M.A."/>
        </authorList>
    </citation>
    <scope>NUCLEOTIDE SEQUENCE</scope>
    <source>
        <strain evidence="12">TMW 1.2098</strain>
    </source>
</reference>
<dbReference type="SUPFAM" id="SSF55326">
    <property type="entry name" value="PurM N-terminal domain-like"/>
    <property type="match status" value="1"/>
</dbReference>
<evidence type="ECO:0000256" key="8">
    <source>
        <dbReference type="ARBA" id="ARBA00023266"/>
    </source>
</evidence>
<dbReference type="AlphaFoldDB" id="A0A5P0ZH42"/>
<dbReference type="GO" id="GO:0005737">
    <property type="term" value="C:cytoplasm"/>
    <property type="evidence" value="ECO:0007669"/>
    <property type="project" value="TreeGrafter"/>
</dbReference>
<evidence type="ECO:0000313" key="12">
    <source>
        <dbReference type="EMBL" id="MQS44945.1"/>
    </source>
</evidence>
<dbReference type="InterPro" id="IPR036676">
    <property type="entry name" value="PurM-like_C_sf"/>
</dbReference>
<dbReference type="GO" id="GO:0000287">
    <property type="term" value="F:magnesium ion binding"/>
    <property type="evidence" value="ECO:0007669"/>
    <property type="project" value="UniProtKB-UniRule"/>
</dbReference>
<keyword evidence="4 9" id="KW-0547">Nucleotide-binding</keyword>
<comment type="cofactor">
    <cofactor evidence="9">
        <name>Mg(2+)</name>
        <dbReference type="ChEBI" id="CHEBI:18420"/>
    </cofactor>
    <text evidence="9">Binds 1 Mg(2+) ion per monomer.</text>
</comment>
<evidence type="ECO:0000256" key="4">
    <source>
        <dbReference type="ARBA" id="ARBA00022741"/>
    </source>
</evidence>
<dbReference type="CDD" id="cd02195">
    <property type="entry name" value="SelD"/>
    <property type="match status" value="1"/>
</dbReference>
<dbReference type="NCBIfam" id="TIGR00476">
    <property type="entry name" value="selD"/>
    <property type="match status" value="1"/>
</dbReference>
<dbReference type="GO" id="GO:0005524">
    <property type="term" value="F:ATP binding"/>
    <property type="evidence" value="ECO:0007669"/>
    <property type="project" value="UniProtKB-UniRule"/>
</dbReference>
<dbReference type="Gene3D" id="3.30.1330.10">
    <property type="entry name" value="PurM-like, N-terminal domain"/>
    <property type="match status" value="1"/>
</dbReference>
<dbReference type="Pfam" id="PF02769">
    <property type="entry name" value="AIRS_C"/>
    <property type="match status" value="1"/>
</dbReference>
<keyword evidence="6 9" id="KW-0067">ATP-binding</keyword>
<evidence type="ECO:0000256" key="6">
    <source>
        <dbReference type="ARBA" id="ARBA00022840"/>
    </source>
</evidence>
<dbReference type="PANTHER" id="PTHR10256">
    <property type="entry name" value="SELENIDE, WATER DIKINASE"/>
    <property type="match status" value="1"/>
</dbReference>
<evidence type="ECO:0000313" key="13">
    <source>
        <dbReference type="EMBL" id="MQS52376.1"/>
    </source>
</evidence>